<dbReference type="RefSeq" id="WP_069024687.1">
    <property type="nucleotide sequence ID" value="NZ_LVJZ01000003.1"/>
</dbReference>
<proteinExistence type="predicted"/>
<feature type="domain" description="pEK499-p136 HEPN" evidence="1">
    <location>
        <begin position="1"/>
        <end position="152"/>
    </location>
</feature>
<name>A0A1E2UTC2_9GAMM</name>
<comment type="caution">
    <text evidence="2">The sequence shown here is derived from an EMBL/GenBank/DDBJ whole genome shotgun (WGS) entry which is preliminary data.</text>
</comment>
<sequence>MGNYKDFEQDFVMRTMMLIDQYNEEIIPKKPFHEQFNYTLLLNCLLGLIVMPKEKALTAIPTDRLTKKFKQSMGLENSTLPGAETSLRQLLIKMRNSVAHFDFEVVSTDENMLFDIVKFKDTESKDVFASFKANEIYPFLQFYTDCLHRNIPNIQSSTT</sequence>
<evidence type="ECO:0000259" key="1">
    <source>
        <dbReference type="Pfam" id="PF18736"/>
    </source>
</evidence>
<evidence type="ECO:0000313" key="2">
    <source>
        <dbReference type="EMBL" id="ODB98017.1"/>
    </source>
</evidence>
<dbReference type="EMBL" id="LVJZ01000003">
    <property type="protein sequence ID" value="ODB98017.1"/>
    <property type="molecule type" value="Genomic_DNA"/>
</dbReference>
<keyword evidence="3" id="KW-1185">Reference proteome</keyword>
<dbReference type="AlphaFoldDB" id="A0A1E2UTC2"/>
<evidence type="ECO:0000313" key="3">
    <source>
        <dbReference type="Proteomes" id="UP000094849"/>
    </source>
</evidence>
<dbReference type="Proteomes" id="UP000094849">
    <property type="component" value="Unassembled WGS sequence"/>
</dbReference>
<dbReference type="Pfam" id="PF18736">
    <property type="entry name" value="pEK499_p136"/>
    <property type="match status" value="1"/>
</dbReference>
<reference evidence="2 3" key="1">
    <citation type="submission" date="2016-03" db="EMBL/GenBank/DDBJ databases">
        <title>Chemosynthetic sulphur-oxidizing symbionts of marine invertebrate animals are capable of nitrogen fixation.</title>
        <authorList>
            <person name="Petersen J.M."/>
            <person name="Kemper A."/>
            <person name="Gruber-Vodicka H."/>
            <person name="Cardini U."/>
            <person name="Geest Mvander."/>
            <person name="Kleiner M."/>
            <person name="Bulgheresi S."/>
            <person name="Fussmann M."/>
            <person name="Herbold C."/>
            <person name="Seah B.K.B."/>
            <person name="Antony C.Paul."/>
            <person name="Liu D."/>
            <person name="Belitz A."/>
            <person name="Weber M."/>
        </authorList>
    </citation>
    <scope>NUCLEOTIDE SEQUENCE [LARGE SCALE GENOMIC DNA]</scope>
    <source>
        <strain evidence="2">G_D</strain>
    </source>
</reference>
<accession>A0A1E2UTC2</accession>
<protein>
    <recommendedName>
        <fullName evidence="1">pEK499-p136 HEPN domain-containing protein</fullName>
    </recommendedName>
</protein>
<dbReference type="InterPro" id="IPR041318">
    <property type="entry name" value="pEK499_p136"/>
</dbReference>
<gene>
    <name evidence="2" type="ORF">A3196_15375</name>
</gene>
<organism evidence="2 3">
    <name type="scientific">Candidatus Thiodiazotropha endoloripes</name>
    <dbReference type="NCBI Taxonomy" id="1818881"/>
    <lineage>
        <taxon>Bacteria</taxon>
        <taxon>Pseudomonadati</taxon>
        <taxon>Pseudomonadota</taxon>
        <taxon>Gammaproteobacteria</taxon>
        <taxon>Chromatiales</taxon>
        <taxon>Sedimenticolaceae</taxon>
        <taxon>Candidatus Thiodiazotropha</taxon>
    </lineage>
</organism>